<dbReference type="AlphaFoldDB" id="A0A9W4XIS0"/>
<feature type="transmembrane region" description="Helical" evidence="2">
    <location>
        <begin position="404"/>
        <end position="431"/>
    </location>
</feature>
<feature type="transmembrane region" description="Helical" evidence="2">
    <location>
        <begin position="333"/>
        <end position="353"/>
    </location>
</feature>
<keyword evidence="5" id="KW-1185">Reference proteome</keyword>
<dbReference type="GO" id="GO:0016020">
    <property type="term" value="C:membrane"/>
    <property type="evidence" value="ECO:0007669"/>
    <property type="project" value="TreeGrafter"/>
</dbReference>
<dbReference type="PANTHER" id="PTHR34814">
    <property type="entry name" value="NITROSOGUANIDINE RESISTANCE PROTEIN SNG1"/>
    <property type="match status" value="1"/>
</dbReference>
<name>A0A9W4XIS0_9ASCO</name>
<evidence type="ECO:0000313" key="5">
    <source>
        <dbReference type="Proteomes" id="UP001152885"/>
    </source>
</evidence>
<evidence type="ECO:0000259" key="3">
    <source>
        <dbReference type="Pfam" id="PF12051"/>
    </source>
</evidence>
<keyword evidence="2" id="KW-0472">Membrane</keyword>
<feature type="region of interest" description="Disordered" evidence="1">
    <location>
        <begin position="1"/>
        <end position="28"/>
    </location>
</feature>
<organism evidence="4 5">
    <name type="scientific">Candida verbasci</name>
    <dbReference type="NCBI Taxonomy" id="1227364"/>
    <lineage>
        <taxon>Eukaryota</taxon>
        <taxon>Fungi</taxon>
        <taxon>Dikarya</taxon>
        <taxon>Ascomycota</taxon>
        <taxon>Saccharomycotina</taxon>
        <taxon>Pichiomycetes</taxon>
        <taxon>Debaryomycetaceae</taxon>
        <taxon>Candida/Lodderomyces clade</taxon>
        <taxon>Candida</taxon>
    </lineage>
</organism>
<dbReference type="InterPro" id="IPR053001">
    <property type="entry name" value="MNNG_permease-like"/>
</dbReference>
<accession>A0A9W4XIS0</accession>
<feature type="transmembrane region" description="Helical" evidence="2">
    <location>
        <begin position="438"/>
        <end position="457"/>
    </location>
</feature>
<proteinExistence type="predicted"/>
<sequence>MKEEPITQQSSSNASLDSSNELSLLEEEENDYVELNEANFMDDAFGIGQLTETLTKNQERPPGEELNESSTEKTNYEDAPTQRRKSTAAEVVQKYKFWDKEFKNERTKIILRFIYNYIYLIAGLCIALCIYWGSYYNRTSRFKRMKMGIYIADQPVGVLPNIVGKTIEYFFTNVTAIQAAGDFQVWNYEKLDEAAKSHNNNITEEVYRQIHHQKVWLGFYVRENATLQWYQALATGQNFNISTSLMELVYETGRDYNAVNNYIITVYQQILRGYYTFIPQSNLVGSMLNTLNETQVNNIMNNAPELVTTIPTFKVVDLLPVQNPVFQAPLQIGLIYLVIFAFFQFIFTIKIHMYIAEKIKGLPYVGYRILSAQFAYLIVSLAFVTLNTAFGLDFTRTFGYSGFLVIWMFGYLTMASLGSIIELLVLLLFVIKPQLIGFLLLFVAVTNLAPTVSPIVLCPDFYRYGYAMPVRNAYDLLHVAYFDAWKGHMGRNIGVLITWIVVSNAVMPFVMKWMAKKKAQRK</sequence>
<feature type="domain" description="DUF3533" evidence="3">
    <location>
        <begin position="116"/>
        <end position="504"/>
    </location>
</feature>
<comment type="caution">
    <text evidence="4">The sequence shown here is derived from an EMBL/GenBank/DDBJ whole genome shotgun (WGS) entry which is preliminary data.</text>
</comment>
<keyword evidence="2" id="KW-1133">Transmembrane helix</keyword>
<feature type="region of interest" description="Disordered" evidence="1">
    <location>
        <begin position="53"/>
        <end position="83"/>
    </location>
</feature>
<dbReference type="Proteomes" id="UP001152885">
    <property type="component" value="Unassembled WGS sequence"/>
</dbReference>
<feature type="transmembrane region" description="Helical" evidence="2">
    <location>
        <begin position="374"/>
        <end position="392"/>
    </location>
</feature>
<keyword evidence="2" id="KW-0812">Transmembrane</keyword>
<evidence type="ECO:0000256" key="2">
    <source>
        <dbReference type="SAM" id="Phobius"/>
    </source>
</evidence>
<dbReference type="Pfam" id="PF12051">
    <property type="entry name" value="DUF3533"/>
    <property type="match status" value="1"/>
</dbReference>
<dbReference type="EMBL" id="CANTUO010000006">
    <property type="protein sequence ID" value="CAI5760461.1"/>
    <property type="molecule type" value="Genomic_DNA"/>
</dbReference>
<feature type="transmembrane region" description="Helical" evidence="2">
    <location>
        <begin position="493"/>
        <end position="515"/>
    </location>
</feature>
<protein>
    <recommendedName>
        <fullName evidence="3">DUF3533 domain-containing protein</fullName>
    </recommendedName>
</protein>
<dbReference type="PANTHER" id="PTHR34814:SF1">
    <property type="entry name" value="NITROSOGUANIDINE RESISTANCE PROTEIN SNG1"/>
    <property type="match status" value="1"/>
</dbReference>
<evidence type="ECO:0000313" key="4">
    <source>
        <dbReference type="EMBL" id="CAI5760461.1"/>
    </source>
</evidence>
<gene>
    <name evidence="4" type="ORF">CANVERA_P4971</name>
</gene>
<feature type="transmembrane region" description="Helical" evidence="2">
    <location>
        <begin position="113"/>
        <end position="133"/>
    </location>
</feature>
<reference evidence="4" key="1">
    <citation type="submission" date="2022-12" db="EMBL/GenBank/DDBJ databases">
        <authorList>
            <person name="Brejova B."/>
        </authorList>
    </citation>
    <scope>NUCLEOTIDE SEQUENCE</scope>
</reference>
<dbReference type="OrthoDB" id="2140105at2759"/>
<evidence type="ECO:0000256" key="1">
    <source>
        <dbReference type="SAM" id="MobiDB-lite"/>
    </source>
</evidence>
<dbReference type="InterPro" id="IPR022703">
    <property type="entry name" value="DUF3533"/>
</dbReference>
<feature type="compositionally biased region" description="Low complexity" evidence="1">
    <location>
        <begin position="10"/>
        <end position="23"/>
    </location>
</feature>